<dbReference type="NCBIfam" id="TIGR00254">
    <property type="entry name" value="GGDEF"/>
    <property type="match status" value="1"/>
</dbReference>
<dbReference type="SUPFAM" id="SSF55785">
    <property type="entry name" value="PYP-like sensor domain (PAS domain)"/>
    <property type="match status" value="1"/>
</dbReference>
<keyword evidence="2" id="KW-0808">Transferase</keyword>
<evidence type="ECO:0000313" key="2">
    <source>
        <dbReference type="EMBL" id="MDN0063972.1"/>
    </source>
</evidence>
<dbReference type="InterPro" id="IPR000160">
    <property type="entry name" value="GGDEF_dom"/>
</dbReference>
<dbReference type="Proteomes" id="UP001168435">
    <property type="component" value="Unassembled WGS sequence"/>
</dbReference>
<dbReference type="CDD" id="cd01949">
    <property type="entry name" value="GGDEF"/>
    <property type="match status" value="1"/>
</dbReference>
<dbReference type="PROSITE" id="PS50887">
    <property type="entry name" value="GGDEF"/>
    <property type="match status" value="1"/>
</dbReference>
<dbReference type="Pfam" id="PF00990">
    <property type="entry name" value="GGDEF"/>
    <property type="match status" value="1"/>
</dbReference>
<accession>A0ABT7XEY6</accession>
<dbReference type="Gene3D" id="3.10.450.50">
    <property type="match status" value="1"/>
</dbReference>
<dbReference type="EC" id="2.7.7.65" evidence="2"/>
<dbReference type="InterPro" id="IPR035965">
    <property type="entry name" value="PAS-like_dom_sf"/>
</dbReference>
<dbReference type="InterPro" id="IPR029787">
    <property type="entry name" value="Nucleotide_cyclase"/>
</dbReference>
<feature type="domain" description="GGDEF" evidence="1">
    <location>
        <begin position="334"/>
        <end position="458"/>
    </location>
</feature>
<organism evidence="2 3">
    <name type="scientific">Collinsella ihumii</name>
    <dbReference type="NCBI Taxonomy" id="1720204"/>
    <lineage>
        <taxon>Bacteria</taxon>
        <taxon>Bacillati</taxon>
        <taxon>Actinomycetota</taxon>
        <taxon>Coriobacteriia</taxon>
        <taxon>Coriobacteriales</taxon>
        <taxon>Coriobacteriaceae</taxon>
        <taxon>Collinsella</taxon>
    </lineage>
</organism>
<reference evidence="2" key="2">
    <citation type="submission" date="2024-05" db="EMBL/GenBank/DDBJ databases">
        <title>Identification and characterization of horizontal gene transfer across gut microbiota members of farm animals based on homology search.</title>
        <authorList>
            <person name="Schwarzerova J."/>
            <person name="Nykrynova M."/>
            <person name="Jureckova K."/>
            <person name="Cejkova D."/>
            <person name="Rychlik I."/>
        </authorList>
    </citation>
    <scope>NUCLEOTIDE SEQUENCE</scope>
    <source>
        <strain evidence="2">176_SSukc20</strain>
    </source>
</reference>
<keyword evidence="2" id="KW-0548">Nucleotidyltransferase</keyword>
<dbReference type="Gene3D" id="3.30.450.20">
    <property type="entry name" value="PAS domain"/>
    <property type="match status" value="1"/>
</dbReference>
<dbReference type="PANTHER" id="PTHR44757">
    <property type="entry name" value="DIGUANYLATE CYCLASE DGCP"/>
    <property type="match status" value="1"/>
</dbReference>
<dbReference type="SUPFAM" id="SSF54427">
    <property type="entry name" value="NTF2-like"/>
    <property type="match status" value="1"/>
</dbReference>
<dbReference type="InterPro" id="IPR043128">
    <property type="entry name" value="Rev_trsase/Diguanyl_cyclase"/>
</dbReference>
<keyword evidence="3" id="KW-1185">Reference proteome</keyword>
<dbReference type="RefSeq" id="WP_289835841.1">
    <property type="nucleotide sequence ID" value="NZ_JAUEIQ010000006.1"/>
</dbReference>
<dbReference type="Pfam" id="PF13474">
    <property type="entry name" value="SnoaL_3"/>
    <property type="match status" value="1"/>
</dbReference>
<dbReference type="Gene3D" id="3.30.70.270">
    <property type="match status" value="1"/>
</dbReference>
<name>A0ABT7XEY6_9ACTN</name>
<dbReference type="PANTHER" id="PTHR44757:SF2">
    <property type="entry name" value="BIOFILM ARCHITECTURE MAINTENANCE PROTEIN MBAA"/>
    <property type="match status" value="1"/>
</dbReference>
<proteinExistence type="predicted"/>
<dbReference type="SMART" id="SM00267">
    <property type="entry name" value="GGDEF"/>
    <property type="match status" value="1"/>
</dbReference>
<dbReference type="EMBL" id="JAUEIQ010000006">
    <property type="protein sequence ID" value="MDN0063972.1"/>
    <property type="molecule type" value="Genomic_DNA"/>
</dbReference>
<evidence type="ECO:0000259" key="1">
    <source>
        <dbReference type="PROSITE" id="PS50887"/>
    </source>
</evidence>
<dbReference type="InterPro" id="IPR037401">
    <property type="entry name" value="SnoaL-like"/>
</dbReference>
<dbReference type="SUPFAM" id="SSF55073">
    <property type="entry name" value="Nucleotide cyclase"/>
    <property type="match status" value="1"/>
</dbReference>
<evidence type="ECO:0000313" key="3">
    <source>
        <dbReference type="Proteomes" id="UP001168435"/>
    </source>
</evidence>
<sequence length="458" mass="52043">MESRESEIQRDKEAAARLTSAMLHKHYDENDVDAVTASFADPFSWVGAGEEEYCTGLENVLNVFRQFAGKVPKCNLTDEHYDVIEVANGIYVCSGRLWVTTDPSTNIYLRVHQRITTVFRKIDGELKCNHLHLSNPYVEMVPGDVGFPTAMAKHSYDYLQECLKEKQREIDSQSMVLNSIYDTVPCSIIRYARKHDGAYELLFSNRGTADLMGISVDDVQHIDWSAGYCPFMVEADAKRLADLMEGLRVPGDQASAVCQVRRQGGDSIYVNSVNTFISSDERGDIIQKIVFDITERIMVEKSLARMSYEDGLTHLYNRTKFSQELDDESYADVEQLGIAYFDINGLKAMNDQKGHAAGDDLICRTARHISEAFSGSTFRIGGDEFVVIDSESDEDEFRSQVEQSLELMHDDDIEIAVGCSWRSKPCSILEQFDEADRLMYRDKSAFYSSKLHDRRRRQ</sequence>
<dbReference type="GO" id="GO:0052621">
    <property type="term" value="F:diguanylate cyclase activity"/>
    <property type="evidence" value="ECO:0007669"/>
    <property type="project" value="UniProtKB-EC"/>
</dbReference>
<comment type="caution">
    <text evidence="2">The sequence shown here is derived from an EMBL/GenBank/DDBJ whole genome shotgun (WGS) entry which is preliminary data.</text>
</comment>
<dbReference type="InterPro" id="IPR032710">
    <property type="entry name" value="NTF2-like_dom_sf"/>
</dbReference>
<gene>
    <name evidence="2" type="ORF">QVN30_06575</name>
</gene>
<protein>
    <submittedName>
        <fullName evidence="2">Diguanylate cyclase</fullName>
        <ecNumber evidence="2">2.7.7.65</ecNumber>
    </submittedName>
</protein>
<dbReference type="InterPro" id="IPR052155">
    <property type="entry name" value="Biofilm_reg_signaling"/>
</dbReference>
<reference evidence="2" key="1">
    <citation type="submission" date="2023-06" db="EMBL/GenBank/DDBJ databases">
        <authorList>
            <person name="Zeman M."/>
            <person name="Kubasova T."/>
            <person name="Jahodarova E."/>
            <person name="Nykrynova M."/>
            <person name="Rychlik I."/>
        </authorList>
    </citation>
    <scope>NUCLEOTIDE SEQUENCE</scope>
    <source>
        <strain evidence="2">176_SSukc20</strain>
    </source>
</reference>